<name>A0A9P4S0P3_9PEZI</name>
<dbReference type="InterPro" id="IPR013078">
    <property type="entry name" value="His_Pase_superF_clade-1"/>
</dbReference>
<evidence type="ECO:0000313" key="1">
    <source>
        <dbReference type="EMBL" id="KAF2834076.1"/>
    </source>
</evidence>
<protein>
    <submittedName>
        <fullName evidence="1">Phosphoglycerate mutase-like protein</fullName>
    </submittedName>
</protein>
<dbReference type="Pfam" id="PF00300">
    <property type="entry name" value="His_Phos_1"/>
    <property type="match status" value="2"/>
</dbReference>
<dbReference type="AlphaFoldDB" id="A0A9P4S0P3"/>
<reference evidence="1" key="1">
    <citation type="journal article" date="2020" name="Stud. Mycol.">
        <title>101 Dothideomycetes genomes: a test case for predicting lifestyles and emergence of pathogens.</title>
        <authorList>
            <person name="Haridas S."/>
            <person name="Albert R."/>
            <person name="Binder M."/>
            <person name="Bloem J."/>
            <person name="Labutti K."/>
            <person name="Salamov A."/>
            <person name="Andreopoulos B."/>
            <person name="Baker S."/>
            <person name="Barry K."/>
            <person name="Bills G."/>
            <person name="Bluhm B."/>
            <person name="Cannon C."/>
            <person name="Castanera R."/>
            <person name="Culley D."/>
            <person name="Daum C."/>
            <person name="Ezra D."/>
            <person name="Gonzalez J."/>
            <person name="Henrissat B."/>
            <person name="Kuo A."/>
            <person name="Liang C."/>
            <person name="Lipzen A."/>
            <person name="Lutzoni F."/>
            <person name="Magnuson J."/>
            <person name="Mondo S."/>
            <person name="Nolan M."/>
            <person name="Ohm R."/>
            <person name="Pangilinan J."/>
            <person name="Park H.-J."/>
            <person name="Ramirez L."/>
            <person name="Alfaro M."/>
            <person name="Sun H."/>
            <person name="Tritt A."/>
            <person name="Yoshinaga Y."/>
            <person name="Zwiers L.-H."/>
            <person name="Turgeon B."/>
            <person name="Goodwin S."/>
            <person name="Spatafora J."/>
            <person name="Crous P."/>
            <person name="Grigoriev I."/>
        </authorList>
    </citation>
    <scope>NUCLEOTIDE SEQUENCE</scope>
    <source>
        <strain evidence="1">CBS 101060</strain>
    </source>
</reference>
<proteinExistence type="predicted"/>
<dbReference type="PANTHER" id="PTHR16469:SF51">
    <property type="entry name" value="TRANSCRIPTION FACTOR TAU 55 KDA SUBUNIT"/>
    <property type="match status" value="1"/>
</dbReference>
<dbReference type="SMART" id="SM00855">
    <property type="entry name" value="PGAM"/>
    <property type="match status" value="1"/>
</dbReference>
<sequence>MLEVIYITRHGYRSNWIVDPQTGQYTASVPSPTGIPSDPALAAYGVEQAEQLAAYVRGLEPAVDVVYSSPFYRCLQTLAGVVGGLRMGEGKEEGKGGLGLLDEGVRVENGEFYGLARFDHPSPAPLHILHAHFPFLSRTYETPVLTPSVNGESIRALHDRVAYTAHRVIEALDNDPRAPRALLVCTHAASMIALGRVLTGRMPEAGWEEREFGCGTCALSRFERRDGGSVAGRGVGGGWVCTRNGECGFLRGGEERGW</sequence>
<dbReference type="PANTHER" id="PTHR16469">
    <property type="entry name" value="UBIQUITIN-ASSOCIATED AND SH3 DOMAIN-CONTAINING BA-RELATED"/>
    <property type="match status" value="1"/>
</dbReference>
<gene>
    <name evidence="1" type="ORF">M501DRAFT_1051850</name>
</gene>
<dbReference type="InterPro" id="IPR029033">
    <property type="entry name" value="His_PPase_superfam"/>
</dbReference>
<dbReference type="InterPro" id="IPR051710">
    <property type="entry name" value="Phosphatase_SH3-domain"/>
</dbReference>
<dbReference type="Gene3D" id="3.40.50.1240">
    <property type="entry name" value="Phosphoglycerate mutase-like"/>
    <property type="match status" value="1"/>
</dbReference>
<dbReference type="OrthoDB" id="414418at2759"/>
<dbReference type="SUPFAM" id="SSF53254">
    <property type="entry name" value="Phosphoglycerate mutase-like"/>
    <property type="match status" value="1"/>
</dbReference>
<organism evidence="1 2">
    <name type="scientific">Patellaria atrata CBS 101060</name>
    <dbReference type="NCBI Taxonomy" id="1346257"/>
    <lineage>
        <taxon>Eukaryota</taxon>
        <taxon>Fungi</taxon>
        <taxon>Dikarya</taxon>
        <taxon>Ascomycota</taxon>
        <taxon>Pezizomycotina</taxon>
        <taxon>Dothideomycetes</taxon>
        <taxon>Dothideomycetes incertae sedis</taxon>
        <taxon>Patellariales</taxon>
        <taxon>Patellariaceae</taxon>
        <taxon>Patellaria</taxon>
    </lineage>
</organism>
<keyword evidence="2" id="KW-1185">Reference proteome</keyword>
<accession>A0A9P4S0P3</accession>
<dbReference type="Proteomes" id="UP000799429">
    <property type="component" value="Unassembled WGS sequence"/>
</dbReference>
<comment type="caution">
    <text evidence="1">The sequence shown here is derived from an EMBL/GenBank/DDBJ whole genome shotgun (WGS) entry which is preliminary data.</text>
</comment>
<dbReference type="CDD" id="cd07067">
    <property type="entry name" value="HP_PGM_like"/>
    <property type="match status" value="1"/>
</dbReference>
<evidence type="ECO:0000313" key="2">
    <source>
        <dbReference type="Proteomes" id="UP000799429"/>
    </source>
</evidence>
<dbReference type="EMBL" id="MU006164">
    <property type="protein sequence ID" value="KAF2834076.1"/>
    <property type="molecule type" value="Genomic_DNA"/>
</dbReference>